<dbReference type="PANTHER" id="PTHR45588:SF1">
    <property type="entry name" value="WW DOMAIN-CONTAINING PROTEIN"/>
    <property type="match status" value="1"/>
</dbReference>
<dbReference type="InterPro" id="IPR019734">
    <property type="entry name" value="TPR_rpt"/>
</dbReference>
<evidence type="ECO:0000313" key="1">
    <source>
        <dbReference type="EMBL" id="NCJ05925.1"/>
    </source>
</evidence>
<accession>A0A8K1ZVF6</accession>
<proteinExistence type="predicted"/>
<dbReference type="PANTHER" id="PTHR45588">
    <property type="entry name" value="TPR DOMAIN-CONTAINING PROTEIN"/>
    <property type="match status" value="1"/>
</dbReference>
<name>A0A8K1ZVF6_9CYAN</name>
<protein>
    <recommendedName>
        <fullName evidence="3">Tetratricopeptide repeat protein</fullName>
    </recommendedName>
</protein>
<dbReference type="Proteomes" id="UP000607397">
    <property type="component" value="Unassembled WGS sequence"/>
</dbReference>
<dbReference type="EMBL" id="WVIC01000007">
    <property type="protein sequence ID" value="NCJ05925.1"/>
    <property type="molecule type" value="Genomic_DNA"/>
</dbReference>
<dbReference type="RefSeq" id="WP_161824394.1">
    <property type="nucleotide sequence ID" value="NZ_WVIC01000007.1"/>
</dbReference>
<organism evidence="1 2">
    <name type="scientific">Petrachloros mirabilis ULC683</name>
    <dbReference type="NCBI Taxonomy" id="2781853"/>
    <lineage>
        <taxon>Bacteria</taxon>
        <taxon>Bacillati</taxon>
        <taxon>Cyanobacteriota</taxon>
        <taxon>Cyanophyceae</taxon>
        <taxon>Synechococcales</taxon>
        <taxon>Petrachlorosaceae</taxon>
        <taxon>Petrachloros</taxon>
        <taxon>Petrachloros mirabilis</taxon>
    </lineage>
</organism>
<dbReference type="SUPFAM" id="SSF48452">
    <property type="entry name" value="TPR-like"/>
    <property type="match status" value="2"/>
</dbReference>
<dbReference type="AlphaFoldDB" id="A0A8K1ZVF6"/>
<dbReference type="Gene3D" id="1.25.40.10">
    <property type="entry name" value="Tetratricopeptide repeat domain"/>
    <property type="match status" value="2"/>
</dbReference>
<reference evidence="1" key="1">
    <citation type="submission" date="2019-12" db="EMBL/GenBank/DDBJ databases">
        <title>High-Quality draft genome sequences of three cyanobacteria isolated from the limestone walls of the Old Cathedral of Coimbra.</title>
        <authorList>
            <person name="Tiago I."/>
            <person name="Soares F."/>
            <person name="Portugal A."/>
        </authorList>
    </citation>
    <scope>NUCLEOTIDE SEQUENCE [LARGE SCALE GENOMIC DNA]</scope>
    <source>
        <strain evidence="1">C</strain>
    </source>
</reference>
<sequence>MKHASLLMSVLLGWGGYAVFPSAAWPCSNPMSMTHPSPHSVDQVPLFDNLGNHEHPISTQNPLTQRYFNQGVILAYGFNHAEAARAFQQAAALDPTCAMCYWGLAYVLGPNINAPMDAQAVSPAYTAIQQAVKLSDRATNREKAYIQALAQRYVAESPEDRSPLDLAYAKAMGTVAQRHPDDLDAATLYAEALMDTTPWDYWEDNGDPKPIGAEIMATLERVIAENPNHAGANHLYIHAVEKERPELGIAAADRLMTLVPGSGHLVHMPSHIYIRVGRYHDAVVSNQRAIEADRAYAAHHNPKPGIYSLAYMPHNHHFLWFAALMTGQSRVATEAARHTAHVEDPALLRDPGLGGALQHYASIPLFTQIRFSQWEQILATPAPDGELLYPLGIWHYAQGMAQTNTGQLDAAAQSWQKLAALAAHPTLADLKILDFNVTADVLKVATAVLAGELAAAQKDYDAAVTFLQEAVQLEKALVYTEPPDWYHPTRQSLAAVLLKANRAAEAEATYREDLAIYPNNGWSLYGLAQSLRSQNKLQDAQAVETQLQEAWQYADVTLASE</sequence>
<comment type="caution">
    <text evidence="1">The sequence shown here is derived from an EMBL/GenBank/DDBJ whole genome shotgun (WGS) entry which is preliminary data.</text>
</comment>
<gene>
    <name evidence="1" type="ORF">GS597_05240</name>
</gene>
<dbReference type="SMART" id="SM00028">
    <property type="entry name" value="TPR"/>
    <property type="match status" value="4"/>
</dbReference>
<evidence type="ECO:0000313" key="2">
    <source>
        <dbReference type="Proteomes" id="UP000607397"/>
    </source>
</evidence>
<evidence type="ECO:0008006" key="3">
    <source>
        <dbReference type="Google" id="ProtNLM"/>
    </source>
</evidence>
<keyword evidence="2" id="KW-1185">Reference proteome</keyword>
<dbReference type="InterPro" id="IPR011990">
    <property type="entry name" value="TPR-like_helical_dom_sf"/>
</dbReference>